<dbReference type="OrthoDB" id="4441434at2"/>
<sequence length="394" mass="42306">MTELTGHRRAIAGRLTAGEADLVDTFLATITREIPAYSSLDERQLQEVRSIIVWTLHRVLELWAEEGTLTDDDVRLFRGVGAVRARDGRPLSAVLRAYRVAATAFLDQVSDQFRDDVSVEDVTSLVRVWFAVLDELSDAIYDGYESTGRSLGSDRETSLRHLLADLLLGRQSHAGTLAARLRELHARLPATFDLVVVRPGADLDATRAAAAVAATLAPETDDGPVVTAIDTVMDGLGVVLLRAADRPALAAWAARSGVRVATHGSVTPRSAPRAYRLAAHAVQAAPEFAWVRRSVLTDGDLEVVALATGHADADPARAAGEVLGALADDAEALHTLDAVLDAGGAAQAAQRLHLHPQTVRYRLRRIAASTGRDPRDPWDRYVFQTARVAGGPPA</sequence>
<feature type="domain" description="RsbT co-antagonist protein RsbRD N-terminal" evidence="2">
    <location>
        <begin position="21"/>
        <end position="157"/>
    </location>
</feature>
<dbReference type="Gene3D" id="1.10.10.2840">
    <property type="entry name" value="PucR C-terminal helix-turn-helix domain"/>
    <property type="match status" value="1"/>
</dbReference>
<dbReference type="InterPro" id="IPR042070">
    <property type="entry name" value="PucR_C-HTH_sf"/>
</dbReference>
<gene>
    <name evidence="3" type="ORF">AFL01nite_26990</name>
</gene>
<dbReference type="InterPro" id="IPR025751">
    <property type="entry name" value="RsbRD_N_dom"/>
</dbReference>
<dbReference type="Proteomes" id="UP000321769">
    <property type="component" value="Unassembled WGS sequence"/>
</dbReference>
<reference evidence="3 4" key="1">
    <citation type="submission" date="2019-07" db="EMBL/GenBank/DDBJ databases">
        <title>Whole genome shotgun sequence of Aeromicrobium flavum NBRC 107625.</title>
        <authorList>
            <person name="Hosoyama A."/>
            <person name="Uohara A."/>
            <person name="Ohji S."/>
            <person name="Ichikawa N."/>
        </authorList>
    </citation>
    <scope>NUCLEOTIDE SEQUENCE [LARGE SCALE GENOMIC DNA]</scope>
    <source>
        <strain evidence="3 4">NBRC 107625</strain>
    </source>
</reference>
<dbReference type="InterPro" id="IPR025736">
    <property type="entry name" value="PucR_C-HTH_dom"/>
</dbReference>
<dbReference type="Pfam" id="PF13556">
    <property type="entry name" value="HTH_30"/>
    <property type="match status" value="1"/>
</dbReference>
<dbReference type="EMBL" id="BJZQ01000018">
    <property type="protein sequence ID" value="GEO90372.1"/>
    <property type="molecule type" value="Genomic_DNA"/>
</dbReference>
<dbReference type="InterPro" id="IPR051448">
    <property type="entry name" value="CdaR-like_regulators"/>
</dbReference>
<accession>A0A512HY55</accession>
<protein>
    <submittedName>
        <fullName evidence="3">Uncharacterized protein</fullName>
    </submittedName>
</protein>
<organism evidence="3 4">
    <name type="scientific">Aeromicrobium flavum</name>
    <dbReference type="NCBI Taxonomy" id="416568"/>
    <lineage>
        <taxon>Bacteria</taxon>
        <taxon>Bacillati</taxon>
        <taxon>Actinomycetota</taxon>
        <taxon>Actinomycetes</taxon>
        <taxon>Propionibacteriales</taxon>
        <taxon>Nocardioidaceae</taxon>
        <taxon>Aeromicrobium</taxon>
    </lineage>
</organism>
<comment type="caution">
    <text evidence="3">The sequence shown here is derived from an EMBL/GenBank/DDBJ whole genome shotgun (WGS) entry which is preliminary data.</text>
</comment>
<keyword evidence="4" id="KW-1185">Reference proteome</keyword>
<dbReference type="RefSeq" id="WP_146828264.1">
    <property type="nucleotide sequence ID" value="NZ_BAAAYQ010000001.1"/>
</dbReference>
<name>A0A512HY55_9ACTN</name>
<feature type="domain" description="PucR C-terminal helix-turn-helix" evidence="1">
    <location>
        <begin position="333"/>
        <end position="386"/>
    </location>
</feature>
<evidence type="ECO:0000313" key="3">
    <source>
        <dbReference type="EMBL" id="GEO90372.1"/>
    </source>
</evidence>
<evidence type="ECO:0000259" key="1">
    <source>
        <dbReference type="Pfam" id="PF13556"/>
    </source>
</evidence>
<proteinExistence type="predicted"/>
<evidence type="ECO:0000259" key="2">
    <source>
        <dbReference type="Pfam" id="PF14361"/>
    </source>
</evidence>
<dbReference type="PANTHER" id="PTHR33744:SF1">
    <property type="entry name" value="DNA-BINDING TRANSCRIPTIONAL ACTIVATOR ADER"/>
    <property type="match status" value="1"/>
</dbReference>
<dbReference type="Pfam" id="PF14361">
    <property type="entry name" value="RsbRD_N"/>
    <property type="match status" value="1"/>
</dbReference>
<dbReference type="PANTHER" id="PTHR33744">
    <property type="entry name" value="CARBOHYDRATE DIACID REGULATOR"/>
    <property type="match status" value="1"/>
</dbReference>
<dbReference type="AlphaFoldDB" id="A0A512HY55"/>
<evidence type="ECO:0000313" key="4">
    <source>
        <dbReference type="Proteomes" id="UP000321769"/>
    </source>
</evidence>